<dbReference type="Gene3D" id="3.40.190.10">
    <property type="entry name" value="Periplasmic binding protein-like II"/>
    <property type="match status" value="1"/>
</dbReference>
<name>A0A1Q6SBS5_9FIRM</name>
<reference evidence="1 6" key="2">
    <citation type="submission" date="2019-10" db="EMBL/GenBank/DDBJ databases">
        <title>Roseburia spp. ameliorate alcoholic fatty liver via restoration of gut barrier function.</title>
        <authorList>
            <person name="Seo B."/>
            <person name="Ko G."/>
        </authorList>
    </citation>
    <scope>NUCLEOTIDE SEQUENCE [LARGE SCALE GENOMIC DNA]</scope>
    <source>
        <strain evidence="1 6">SNUG30017</strain>
    </source>
</reference>
<gene>
    <name evidence="3" type="ORF">DW856_15310</name>
    <name evidence="2" type="ORF">DW927_13805</name>
    <name evidence="1" type="ORF">GCK47_09600</name>
</gene>
<evidence type="ECO:0000313" key="3">
    <source>
        <dbReference type="EMBL" id="RHC14575.1"/>
    </source>
</evidence>
<dbReference type="Proteomes" id="UP000284465">
    <property type="component" value="Unassembled WGS sequence"/>
</dbReference>
<comment type="caution">
    <text evidence="1">The sequence shown here is derived from an EMBL/GenBank/DDBJ whole genome shotgun (WGS) entry which is preliminary data.</text>
</comment>
<sequence>MSKMDEYMVVLPEAHPLCVKEKIEIENLENEPFMLSEHGGKTAFTRRNNFLK</sequence>
<dbReference type="Proteomes" id="UP000283513">
    <property type="component" value="Unassembled WGS sequence"/>
</dbReference>
<dbReference type="GeneID" id="61434985"/>
<evidence type="ECO:0000313" key="6">
    <source>
        <dbReference type="Proteomes" id="UP000479531"/>
    </source>
</evidence>
<evidence type="ECO:0000313" key="5">
    <source>
        <dbReference type="Proteomes" id="UP000284465"/>
    </source>
</evidence>
<dbReference type="AlphaFoldDB" id="A0A1Q6SBS5"/>
<dbReference type="EMBL" id="WGGT01000010">
    <property type="protein sequence ID" value="MVQ45955.1"/>
    <property type="molecule type" value="Genomic_DNA"/>
</dbReference>
<evidence type="ECO:0000313" key="2">
    <source>
        <dbReference type="EMBL" id="RHA65608.1"/>
    </source>
</evidence>
<protein>
    <submittedName>
        <fullName evidence="1">Hydrogen peroxide-inducible activator</fullName>
    </submittedName>
</protein>
<dbReference type="EMBL" id="QSHO01000015">
    <property type="protein sequence ID" value="RHC14575.1"/>
    <property type="molecule type" value="Genomic_DNA"/>
</dbReference>
<dbReference type="Proteomes" id="UP000479531">
    <property type="component" value="Unassembled WGS sequence"/>
</dbReference>
<proteinExistence type="predicted"/>
<organism evidence="1 6">
    <name type="scientific">Roseburia intestinalis</name>
    <dbReference type="NCBI Taxonomy" id="166486"/>
    <lineage>
        <taxon>Bacteria</taxon>
        <taxon>Bacillati</taxon>
        <taxon>Bacillota</taxon>
        <taxon>Clostridia</taxon>
        <taxon>Lachnospirales</taxon>
        <taxon>Lachnospiraceae</taxon>
        <taxon>Roseburia</taxon>
    </lineage>
</organism>
<dbReference type="RefSeq" id="WP_006857395.1">
    <property type="nucleotide sequence ID" value="NZ_CACRUM010000066.1"/>
</dbReference>
<accession>A0A1Q6SBS5</accession>
<dbReference type="EMBL" id="QSFP01000017">
    <property type="protein sequence ID" value="RHA65608.1"/>
    <property type="molecule type" value="Genomic_DNA"/>
</dbReference>
<reference evidence="4 5" key="1">
    <citation type="submission" date="2018-08" db="EMBL/GenBank/DDBJ databases">
        <title>A genome reference for cultivated species of the human gut microbiota.</title>
        <authorList>
            <person name="Zou Y."/>
            <person name="Xue W."/>
            <person name="Luo G."/>
        </authorList>
    </citation>
    <scope>NUCLEOTIDE SEQUENCE [LARGE SCALE GENOMIC DNA]</scope>
    <source>
        <strain evidence="3 4">AM37-1AC</strain>
        <strain evidence="2 5">AM43-11</strain>
    </source>
</reference>
<evidence type="ECO:0000313" key="1">
    <source>
        <dbReference type="EMBL" id="MVQ45955.1"/>
    </source>
</evidence>
<evidence type="ECO:0000313" key="4">
    <source>
        <dbReference type="Proteomes" id="UP000283513"/>
    </source>
</evidence>